<name>A0A250IRF1_9BACT</name>
<gene>
    <name evidence="2" type="ORF">MEBOL_007328</name>
</gene>
<evidence type="ECO:0000256" key="1">
    <source>
        <dbReference type="SAM" id="MobiDB-lite"/>
    </source>
</evidence>
<sequence length="92" mass="10050">MLTSDAPGFPCPSCKIPIPATIQHLFTGNIYCSGCGLELRLDQASSHESLTAAHRLDDAMSQAEPMKADALGHTHLSPRETPKRTRSRPRRP</sequence>
<accession>A0A250IRF1</accession>
<dbReference type="OrthoDB" id="1095227at2"/>
<dbReference type="RefSeq" id="WP_095981811.1">
    <property type="nucleotide sequence ID" value="NZ_CP022163.1"/>
</dbReference>
<protein>
    <submittedName>
        <fullName evidence="2">Uncharacterized protein</fullName>
    </submittedName>
</protein>
<keyword evidence="3" id="KW-1185">Reference proteome</keyword>
<feature type="compositionally biased region" description="Basic and acidic residues" evidence="1">
    <location>
        <begin position="66"/>
        <end position="83"/>
    </location>
</feature>
<evidence type="ECO:0000313" key="2">
    <source>
        <dbReference type="EMBL" id="ATB33830.1"/>
    </source>
</evidence>
<reference evidence="2 3" key="1">
    <citation type="submission" date="2017-06" db="EMBL/GenBank/DDBJ databases">
        <authorList>
            <person name="Kim H.J."/>
            <person name="Triplett B.A."/>
        </authorList>
    </citation>
    <scope>NUCLEOTIDE SEQUENCE [LARGE SCALE GENOMIC DNA]</scope>
    <source>
        <strain evidence="2 3">DSM 14713</strain>
    </source>
</reference>
<feature type="region of interest" description="Disordered" evidence="1">
    <location>
        <begin position="53"/>
        <end position="92"/>
    </location>
</feature>
<dbReference type="AlphaFoldDB" id="A0A250IRF1"/>
<proteinExistence type="predicted"/>
<evidence type="ECO:0000313" key="3">
    <source>
        <dbReference type="Proteomes" id="UP000217289"/>
    </source>
</evidence>
<dbReference type="Proteomes" id="UP000217289">
    <property type="component" value="Chromosome"/>
</dbReference>
<dbReference type="EMBL" id="CP022163">
    <property type="protein sequence ID" value="ATB33830.1"/>
    <property type="molecule type" value="Genomic_DNA"/>
</dbReference>
<dbReference type="KEGG" id="mbd:MEBOL_007328"/>
<organism evidence="2 3">
    <name type="scientific">Melittangium boletus DSM 14713</name>
    <dbReference type="NCBI Taxonomy" id="1294270"/>
    <lineage>
        <taxon>Bacteria</taxon>
        <taxon>Pseudomonadati</taxon>
        <taxon>Myxococcota</taxon>
        <taxon>Myxococcia</taxon>
        <taxon>Myxococcales</taxon>
        <taxon>Cystobacterineae</taxon>
        <taxon>Archangiaceae</taxon>
        <taxon>Melittangium</taxon>
    </lineage>
</organism>